<protein>
    <submittedName>
        <fullName evidence="2">Uncharacterized protein</fullName>
    </submittedName>
</protein>
<organism evidence="2 3">
    <name type="scientific">Microcystis aeruginosa Ma_QC_B_20070730_S2</name>
    <dbReference type="NCBI Taxonomy" id="2486256"/>
    <lineage>
        <taxon>Bacteria</taxon>
        <taxon>Bacillati</taxon>
        <taxon>Cyanobacteriota</taxon>
        <taxon>Cyanophyceae</taxon>
        <taxon>Oscillatoriophycideae</taxon>
        <taxon>Chroococcales</taxon>
        <taxon>Microcystaceae</taxon>
        <taxon>Microcystis</taxon>
    </lineage>
</organism>
<keyword evidence="1" id="KW-0472">Membrane</keyword>
<evidence type="ECO:0000313" key="2">
    <source>
        <dbReference type="EMBL" id="TRU24772.1"/>
    </source>
</evidence>
<feature type="transmembrane region" description="Helical" evidence="1">
    <location>
        <begin position="21"/>
        <end position="42"/>
    </location>
</feature>
<dbReference type="EMBL" id="SFBK01000141">
    <property type="protein sequence ID" value="TRU24772.1"/>
    <property type="molecule type" value="Genomic_DNA"/>
</dbReference>
<proteinExistence type="predicted"/>
<accession>A0A552DRB2</accession>
<evidence type="ECO:0000256" key="1">
    <source>
        <dbReference type="SAM" id="Phobius"/>
    </source>
</evidence>
<keyword evidence="1" id="KW-1133">Transmembrane helix</keyword>
<keyword evidence="1" id="KW-0812">Transmembrane</keyword>
<comment type="caution">
    <text evidence="2">The sequence shown here is derived from an EMBL/GenBank/DDBJ whole genome shotgun (WGS) entry which is preliminary data.</text>
</comment>
<sequence>MNNNEEKSDKKDKKDFWDISKIVVTLLFTTIGGGMVGGFTALTSYQVRVQEINLKRIETVEKFMPYLIGEINGRTIPNAQAAKENTIIVIASLGNGNEDLAINLARFNPSGASITILSKIVFKLIPLKDSDDANSNANSKDTSEAKALASDAIEAIGEIGKSSDSDIVELARNALQNIEKNYKNRSPELSKKATEASKITSPPILNQSTERQTKWAIVIGSDTNLPGATYEKQQAEELRKNTKDSLLTKGEIKIYKRKQWYATVVEGIDQDNRDKILGYWREKFRPSSFLIDFNDWCKKQPKDKEGEYSECE</sequence>
<evidence type="ECO:0000313" key="3">
    <source>
        <dbReference type="Proteomes" id="UP000320551"/>
    </source>
</evidence>
<name>A0A552DRB2_MICAE</name>
<reference evidence="2 3" key="1">
    <citation type="submission" date="2019-01" db="EMBL/GenBank/DDBJ databases">
        <title>Coherence of Microcystis species and biogeography revealed through population genomics.</title>
        <authorList>
            <person name="Perez-Carrascal O.M."/>
            <person name="Terrat Y."/>
            <person name="Giani A."/>
            <person name="Fortin N."/>
            <person name="Tromas N."/>
            <person name="Shapiro B.J."/>
        </authorList>
    </citation>
    <scope>NUCLEOTIDE SEQUENCE [LARGE SCALE GENOMIC DNA]</scope>
    <source>
        <strain evidence="2">Ma_QC_B_20070730_S2</strain>
    </source>
</reference>
<gene>
    <name evidence="2" type="ORF">EWV80_10820</name>
</gene>
<dbReference type="AlphaFoldDB" id="A0A552DRB2"/>
<dbReference type="Proteomes" id="UP000320551">
    <property type="component" value="Unassembled WGS sequence"/>
</dbReference>